<evidence type="ECO:0000313" key="2">
    <source>
        <dbReference type="EMBL" id="KAG9341704.1"/>
    </source>
</evidence>
<feature type="compositionally biased region" description="Basic residues" evidence="1">
    <location>
        <begin position="97"/>
        <end position="108"/>
    </location>
</feature>
<feature type="region of interest" description="Disordered" evidence="1">
    <location>
        <begin position="47"/>
        <end position="136"/>
    </location>
</feature>
<evidence type="ECO:0000313" key="3">
    <source>
        <dbReference type="Proteomes" id="UP000824540"/>
    </source>
</evidence>
<dbReference type="Proteomes" id="UP000824540">
    <property type="component" value="Unassembled WGS sequence"/>
</dbReference>
<reference evidence="2" key="1">
    <citation type="thesis" date="2021" institute="BYU ScholarsArchive" country="Provo, UT, USA">
        <title>Applications of and Algorithms for Genome Assembly and Genomic Analyses with an Emphasis on Marine Teleosts.</title>
        <authorList>
            <person name="Pickett B.D."/>
        </authorList>
    </citation>
    <scope>NUCLEOTIDE SEQUENCE</scope>
    <source>
        <strain evidence="2">HI-2016</strain>
    </source>
</reference>
<sequence>MSEDVEVLRNPPVSHMQAVEQACHRGGGGGEKNLVACAVTLAWAQQGSAGMQTPADPQRSVPSAWGEGGFNPTLPQCRFPGAPPHPVSDRNRPSAARARRQAHAHTRPPHPPAHTLLTQITALSGRRTPGRSLGRV</sequence>
<dbReference type="EMBL" id="JAFBMS010000033">
    <property type="protein sequence ID" value="KAG9341704.1"/>
    <property type="molecule type" value="Genomic_DNA"/>
</dbReference>
<accession>A0A8T2NNQ9</accession>
<comment type="caution">
    <text evidence="2">The sequence shown here is derived from an EMBL/GenBank/DDBJ whole genome shotgun (WGS) entry which is preliminary data.</text>
</comment>
<gene>
    <name evidence="2" type="ORF">JZ751_018768</name>
</gene>
<dbReference type="AlphaFoldDB" id="A0A8T2NNQ9"/>
<proteinExistence type="predicted"/>
<organism evidence="2 3">
    <name type="scientific">Albula glossodonta</name>
    <name type="common">roundjaw bonefish</name>
    <dbReference type="NCBI Taxonomy" id="121402"/>
    <lineage>
        <taxon>Eukaryota</taxon>
        <taxon>Metazoa</taxon>
        <taxon>Chordata</taxon>
        <taxon>Craniata</taxon>
        <taxon>Vertebrata</taxon>
        <taxon>Euteleostomi</taxon>
        <taxon>Actinopterygii</taxon>
        <taxon>Neopterygii</taxon>
        <taxon>Teleostei</taxon>
        <taxon>Albuliformes</taxon>
        <taxon>Albulidae</taxon>
        <taxon>Albula</taxon>
    </lineage>
</organism>
<protein>
    <submittedName>
        <fullName evidence="2">Uncharacterized protein</fullName>
    </submittedName>
</protein>
<evidence type="ECO:0000256" key="1">
    <source>
        <dbReference type="SAM" id="MobiDB-lite"/>
    </source>
</evidence>
<name>A0A8T2NNQ9_9TELE</name>
<keyword evidence="3" id="KW-1185">Reference proteome</keyword>